<dbReference type="eggNOG" id="ENOG502QUY7">
    <property type="taxonomic scope" value="Eukaryota"/>
</dbReference>
<dbReference type="Proteomes" id="UP000014500">
    <property type="component" value="Unassembled WGS sequence"/>
</dbReference>
<reference evidence="3" key="1">
    <citation type="submission" date="2011-05" db="EMBL/GenBank/DDBJ databases">
        <authorList>
            <person name="Richards S.R."/>
            <person name="Qu J."/>
            <person name="Jiang H."/>
            <person name="Jhangiani S.N."/>
            <person name="Agravi P."/>
            <person name="Goodspeed R."/>
            <person name="Gross S."/>
            <person name="Mandapat C."/>
            <person name="Jackson L."/>
            <person name="Mathew T."/>
            <person name="Pu L."/>
            <person name="Thornton R."/>
            <person name="Saada N."/>
            <person name="Wilczek-Boney K.B."/>
            <person name="Lee S."/>
            <person name="Kovar C."/>
            <person name="Wu Y."/>
            <person name="Scherer S.E."/>
            <person name="Worley K.C."/>
            <person name="Muzny D.M."/>
            <person name="Gibbs R."/>
        </authorList>
    </citation>
    <scope>NUCLEOTIDE SEQUENCE</scope>
    <source>
        <strain evidence="3">Brora</strain>
    </source>
</reference>
<dbReference type="STRING" id="126957.T1IZD9"/>
<dbReference type="InterPro" id="IPR058913">
    <property type="entry name" value="Integrase_dom_put"/>
</dbReference>
<dbReference type="HOGENOM" id="CLU_038374_2_1_1"/>
<sequence length="340" mass="39437">MGFTQKKIIGELRCKHSFHLSVRHLRRILKTLQLTGRSQYSELKDLVLFIQDEINQSGQCHGYKWMHKKCITHGLVVKQEDTHLGLSCGHVVVYEGGDILTKFLWHVDGYDKLKPFGICISGCIDGFSRKVLWLKPYYTNNDPYIIAGYFLETVVALHGCPKIVRQTGNQCYIKGTSTSNQRIEAWWGILRKENGNFWIEFFHAMKDNGTFSGSVLDKNLIQFCFMHIIENELNEVVKIWNVHRISSSRKALMPIGKPIVLYDLRYHICTILLTIYVCPNECKACLQYIVTRSECMCSLQVVWDLCNILITENNWSIPCDCYEAKILYLNLRNLILEEIQ</sequence>
<name>T1IZD9_STRMM</name>
<dbReference type="Pfam" id="PF24764">
    <property type="entry name" value="rva_4"/>
    <property type="match status" value="1"/>
</dbReference>
<evidence type="ECO:0000313" key="3">
    <source>
        <dbReference type="Proteomes" id="UP000014500"/>
    </source>
</evidence>
<evidence type="ECO:0000313" key="2">
    <source>
        <dbReference type="EnsemblMetazoa" id="SMAR006613-PA"/>
    </source>
</evidence>
<accession>T1IZD9</accession>
<dbReference type="EMBL" id="AFFK01020440">
    <property type="status" value="NOT_ANNOTATED_CDS"/>
    <property type="molecule type" value="Genomic_DNA"/>
</dbReference>
<feature type="domain" description="Integrase core" evidence="1">
    <location>
        <begin position="104"/>
        <end position="250"/>
    </location>
</feature>
<dbReference type="PANTHER" id="PTHR46791:SF13">
    <property type="entry name" value="CLR5 DOMAIN-CONTAINING PROTEIN"/>
    <property type="match status" value="1"/>
</dbReference>
<dbReference type="PANTHER" id="PTHR46791">
    <property type="entry name" value="EXPRESSED PROTEIN"/>
    <property type="match status" value="1"/>
</dbReference>
<organism evidence="2 3">
    <name type="scientific">Strigamia maritima</name>
    <name type="common">European centipede</name>
    <name type="synonym">Geophilus maritimus</name>
    <dbReference type="NCBI Taxonomy" id="126957"/>
    <lineage>
        <taxon>Eukaryota</taxon>
        <taxon>Metazoa</taxon>
        <taxon>Ecdysozoa</taxon>
        <taxon>Arthropoda</taxon>
        <taxon>Myriapoda</taxon>
        <taxon>Chilopoda</taxon>
        <taxon>Pleurostigmophora</taxon>
        <taxon>Geophilomorpha</taxon>
        <taxon>Linotaeniidae</taxon>
        <taxon>Strigamia</taxon>
    </lineage>
</organism>
<dbReference type="OMA" id="YHICTIL"/>
<proteinExistence type="predicted"/>
<evidence type="ECO:0000259" key="1">
    <source>
        <dbReference type="Pfam" id="PF24764"/>
    </source>
</evidence>
<dbReference type="EnsemblMetazoa" id="SMAR006613-RA">
    <property type="protein sequence ID" value="SMAR006613-PA"/>
    <property type="gene ID" value="SMAR006613"/>
</dbReference>
<keyword evidence="3" id="KW-1185">Reference proteome</keyword>
<protein>
    <recommendedName>
        <fullName evidence="1">Integrase core domain-containing protein</fullName>
    </recommendedName>
</protein>
<dbReference type="AlphaFoldDB" id="T1IZD9"/>
<reference evidence="2" key="2">
    <citation type="submission" date="2015-02" db="UniProtKB">
        <authorList>
            <consortium name="EnsemblMetazoa"/>
        </authorList>
    </citation>
    <scope>IDENTIFICATION</scope>
</reference>
<dbReference type="PhylomeDB" id="T1IZD9"/>